<keyword evidence="1" id="KW-0489">Methyltransferase</keyword>
<dbReference type="InterPro" id="IPR008884">
    <property type="entry name" value="TylF_MeTrfase"/>
</dbReference>
<accession>A0A5D8QF81</accession>
<dbReference type="PANTHER" id="PTHR40036">
    <property type="entry name" value="MACROCIN O-METHYLTRANSFERASE"/>
    <property type="match status" value="1"/>
</dbReference>
<dbReference type="GO" id="GO:0032259">
    <property type="term" value="P:methylation"/>
    <property type="evidence" value="ECO:0007669"/>
    <property type="project" value="UniProtKB-KW"/>
</dbReference>
<dbReference type="AlphaFoldDB" id="A0A5D8QF81"/>
<dbReference type="Pfam" id="PF05711">
    <property type="entry name" value="TylF"/>
    <property type="match status" value="1"/>
</dbReference>
<evidence type="ECO:0000313" key="1">
    <source>
        <dbReference type="EMBL" id="TZE82183.1"/>
    </source>
</evidence>
<evidence type="ECO:0000313" key="2">
    <source>
        <dbReference type="Proteomes" id="UP000322976"/>
    </source>
</evidence>
<dbReference type="InterPro" id="IPR029063">
    <property type="entry name" value="SAM-dependent_MTases_sf"/>
</dbReference>
<name>A0A5D8QF81_9THEO</name>
<dbReference type="SUPFAM" id="SSF53335">
    <property type="entry name" value="S-adenosyl-L-methionine-dependent methyltransferases"/>
    <property type="match status" value="1"/>
</dbReference>
<protein>
    <submittedName>
        <fullName evidence="1">Class I SAM-dependent methyltransferase</fullName>
    </submittedName>
</protein>
<proteinExistence type="predicted"/>
<dbReference type="EMBL" id="VTPS01000008">
    <property type="protein sequence ID" value="TZE82183.1"/>
    <property type="molecule type" value="Genomic_DNA"/>
</dbReference>
<keyword evidence="1" id="KW-0808">Transferase</keyword>
<dbReference type="Gene3D" id="3.40.50.150">
    <property type="entry name" value="Vaccinia Virus protein VP39"/>
    <property type="match status" value="1"/>
</dbReference>
<dbReference type="Proteomes" id="UP000322976">
    <property type="component" value="Unassembled WGS sequence"/>
</dbReference>
<dbReference type="RefSeq" id="WP_149545200.1">
    <property type="nucleotide sequence ID" value="NZ_VTPS01000008.1"/>
</dbReference>
<comment type="caution">
    <text evidence="1">The sequence shown here is derived from an EMBL/GenBank/DDBJ whole genome shotgun (WGS) entry which is preliminary data.</text>
</comment>
<organism evidence="1 2">
    <name type="scientific">Calorimonas adulescens</name>
    <dbReference type="NCBI Taxonomy" id="2606906"/>
    <lineage>
        <taxon>Bacteria</taxon>
        <taxon>Bacillati</taxon>
        <taxon>Bacillota</taxon>
        <taxon>Clostridia</taxon>
        <taxon>Thermoanaerobacterales</taxon>
        <taxon>Thermoanaerobacteraceae</taxon>
        <taxon>Calorimonas</taxon>
    </lineage>
</organism>
<gene>
    <name evidence="1" type="ORF">FWJ32_06745</name>
</gene>
<keyword evidence="2" id="KW-1185">Reference proteome</keyword>
<dbReference type="PANTHER" id="PTHR40036:SF1">
    <property type="entry name" value="MACROCIN O-METHYLTRANSFERASE"/>
    <property type="match status" value="1"/>
</dbReference>
<reference evidence="1 2" key="1">
    <citation type="submission" date="2019-08" db="EMBL/GenBank/DDBJ databases">
        <title>Calorimonas adulescens gen. nov., sp. nov., an anaerobic thermophilic bacterium from Sakhalin hot spring.</title>
        <authorList>
            <person name="Khomyakova M.A."/>
            <person name="Merkel A.Y."/>
            <person name="Novikov A."/>
            <person name="Bonch-Osmolovskaya E.A."/>
            <person name="Slobodkin A.I."/>
        </authorList>
    </citation>
    <scope>NUCLEOTIDE SEQUENCE [LARGE SCALE GENOMIC DNA]</scope>
    <source>
        <strain evidence="1 2">A05MB</strain>
    </source>
</reference>
<dbReference type="GO" id="GO:0008168">
    <property type="term" value="F:methyltransferase activity"/>
    <property type="evidence" value="ECO:0007669"/>
    <property type="project" value="UniProtKB-KW"/>
</dbReference>
<sequence length="233" mass="27102">MSELFYKYDYDINTKLNNFEKYVRRQALSRFLARYELFKLIRNVKGSIIECGVHHGGGLMAWAKLSAALEPYAIHRKVIGFDTFEGFPSMSSKDRGLYENENLKEKGFSASYNVYEELLEIIKEYDENRFLNQFSKIELIKGNATKTIPEYVVNNKHLIVALLFLDFDLYEPTKVALDILLPRIPKGGIIAFDEINNQYWPGETIALLEKFVSLNKLEIKKFDFDPNIAYIQL</sequence>